<keyword evidence="6" id="KW-1185">Reference proteome</keyword>
<evidence type="ECO:0000259" key="4">
    <source>
        <dbReference type="PROSITE" id="PS01124"/>
    </source>
</evidence>
<evidence type="ECO:0000256" key="3">
    <source>
        <dbReference type="ARBA" id="ARBA00023163"/>
    </source>
</evidence>
<gene>
    <name evidence="5" type="ORF">OW255_12015</name>
</gene>
<evidence type="ECO:0000313" key="6">
    <source>
        <dbReference type="Proteomes" id="UP001163115"/>
    </source>
</evidence>
<dbReference type="EMBL" id="CP113524">
    <property type="protein sequence ID" value="WAJ22303.1"/>
    <property type="molecule type" value="Genomic_DNA"/>
</dbReference>
<dbReference type="InterPro" id="IPR050959">
    <property type="entry name" value="MarA-like"/>
</dbReference>
<dbReference type="SMART" id="SM00342">
    <property type="entry name" value="HTH_ARAC"/>
    <property type="match status" value="1"/>
</dbReference>
<evidence type="ECO:0000256" key="1">
    <source>
        <dbReference type="ARBA" id="ARBA00023015"/>
    </source>
</evidence>
<dbReference type="PROSITE" id="PS01124">
    <property type="entry name" value="HTH_ARAC_FAMILY_2"/>
    <property type="match status" value="1"/>
</dbReference>
<feature type="domain" description="HTH araC/xylS-type" evidence="4">
    <location>
        <begin position="8"/>
        <end position="106"/>
    </location>
</feature>
<protein>
    <submittedName>
        <fullName evidence="5">AraC family transcriptional regulator</fullName>
    </submittedName>
</protein>
<dbReference type="Proteomes" id="UP001163115">
    <property type="component" value="Chromosome"/>
</dbReference>
<dbReference type="InterPro" id="IPR029441">
    <property type="entry name" value="Cass2"/>
</dbReference>
<accession>A0ABY7A9Q0</accession>
<name>A0ABY7A9Q0_9FIRM</name>
<dbReference type="SMART" id="SM00871">
    <property type="entry name" value="AraC_E_bind"/>
    <property type="match status" value="1"/>
</dbReference>
<dbReference type="PANTHER" id="PTHR47504">
    <property type="entry name" value="RIGHT ORIGIN-BINDING PROTEIN"/>
    <property type="match status" value="1"/>
</dbReference>
<organism evidence="5 6">
    <name type="scientific">Lacrimispora xylanolytica</name>
    <dbReference type="NCBI Taxonomy" id="29375"/>
    <lineage>
        <taxon>Bacteria</taxon>
        <taxon>Bacillati</taxon>
        <taxon>Bacillota</taxon>
        <taxon>Clostridia</taxon>
        <taxon>Lachnospirales</taxon>
        <taxon>Lachnospiraceae</taxon>
        <taxon>Lacrimispora</taxon>
    </lineage>
</organism>
<dbReference type="SUPFAM" id="SSF55136">
    <property type="entry name" value="Probable bacterial effector-binding domain"/>
    <property type="match status" value="1"/>
</dbReference>
<dbReference type="Gene3D" id="3.20.80.10">
    <property type="entry name" value="Regulatory factor, effector binding domain"/>
    <property type="match status" value="1"/>
</dbReference>
<proteinExistence type="predicted"/>
<dbReference type="InterPro" id="IPR010499">
    <property type="entry name" value="AraC_E-bd"/>
</dbReference>
<dbReference type="InterPro" id="IPR011256">
    <property type="entry name" value="Reg_factor_effector_dom_sf"/>
</dbReference>
<dbReference type="InterPro" id="IPR018060">
    <property type="entry name" value="HTH_AraC"/>
</dbReference>
<keyword evidence="2" id="KW-0238">DNA-binding</keyword>
<reference evidence="5" key="1">
    <citation type="submission" date="2022-11" db="EMBL/GenBank/DDBJ databases">
        <title>Lacrimispora xylanolytica sy1, complete genome.</title>
        <authorList>
            <person name="Choi S."/>
        </authorList>
    </citation>
    <scope>NUCLEOTIDE SEQUENCE</scope>
    <source>
        <strain evidence="5">Sy1</strain>
    </source>
</reference>
<dbReference type="Pfam" id="PF14526">
    <property type="entry name" value="Cass2"/>
    <property type="match status" value="1"/>
</dbReference>
<dbReference type="PANTHER" id="PTHR47504:SF5">
    <property type="entry name" value="RIGHT ORIGIN-BINDING PROTEIN"/>
    <property type="match status" value="1"/>
</dbReference>
<dbReference type="RefSeq" id="WP_024835689.1">
    <property type="nucleotide sequence ID" value="NZ_CP113524.1"/>
</dbReference>
<keyword evidence="3" id="KW-0804">Transcription</keyword>
<dbReference type="Gene3D" id="1.10.10.60">
    <property type="entry name" value="Homeodomain-like"/>
    <property type="match status" value="2"/>
</dbReference>
<dbReference type="InterPro" id="IPR009057">
    <property type="entry name" value="Homeodomain-like_sf"/>
</dbReference>
<dbReference type="Pfam" id="PF12833">
    <property type="entry name" value="HTH_18"/>
    <property type="match status" value="1"/>
</dbReference>
<sequence>MEWVTLLQTAIDYMEEHLLENINYEDAAKQVHMSCYNFHRTFSLMAGITANEYIRNRRLSLAGQELQLTDIKIIDAAYKYGYETPESFSKAFSRFHGVSPKLAKVKGTQLSLFQALVIKIILEGGRTMDYRVEEVGKRTFITKVKAFRNEIINEESNQDIPLFWGECRKDGIINQLIGMRPAGKKDLYGLCSPTKEQEATFDYGIGVLIDSETVIGDEIALKKQGFKLWDVEPTEYVVFKCYGDSGNCISETWSRFFKEFLPQSGYTHTDDTDFEVYYGQKEPELFCELWIPIKKK</sequence>
<keyword evidence="1" id="KW-0805">Transcription regulation</keyword>
<evidence type="ECO:0000313" key="5">
    <source>
        <dbReference type="EMBL" id="WAJ22303.1"/>
    </source>
</evidence>
<dbReference type="SUPFAM" id="SSF46689">
    <property type="entry name" value="Homeodomain-like"/>
    <property type="match status" value="2"/>
</dbReference>
<evidence type="ECO:0000256" key="2">
    <source>
        <dbReference type="ARBA" id="ARBA00023125"/>
    </source>
</evidence>